<dbReference type="InterPro" id="IPR009012">
    <property type="entry name" value="GrpE_head"/>
</dbReference>
<dbReference type="GO" id="GO:0051082">
    <property type="term" value="F:unfolded protein binding"/>
    <property type="evidence" value="ECO:0007669"/>
    <property type="project" value="TreeGrafter"/>
</dbReference>
<accession>A0A0B7GTD2</accession>
<evidence type="ECO:0000256" key="5">
    <source>
        <dbReference type="ARBA" id="ARBA00023016"/>
    </source>
</evidence>
<dbReference type="GO" id="GO:0000774">
    <property type="term" value="F:adenyl-nucleotide exchange factor activity"/>
    <property type="evidence" value="ECO:0007669"/>
    <property type="project" value="InterPro"/>
</dbReference>
<dbReference type="GeneID" id="57752766"/>
<evidence type="ECO:0000313" key="14">
    <source>
        <dbReference type="EMBL" id="CEM60787.1"/>
    </source>
</evidence>
<dbReference type="PANTHER" id="PTHR21237:SF23">
    <property type="entry name" value="GRPE PROTEIN HOMOLOG, MITOCHONDRIAL"/>
    <property type="match status" value="1"/>
</dbReference>
<dbReference type="HAMAP" id="MF_01151">
    <property type="entry name" value="GrpE"/>
    <property type="match status" value="1"/>
</dbReference>
<keyword evidence="6 10" id="KW-0143">Chaperone</keyword>
<dbReference type="GO" id="GO:0051087">
    <property type="term" value="F:protein-folding chaperone binding"/>
    <property type="evidence" value="ECO:0007669"/>
    <property type="project" value="InterPro"/>
</dbReference>
<gene>
    <name evidence="10 14" type="primary">grpE</name>
    <name evidence="15" type="ORF">FUT82_06410</name>
    <name evidence="14" type="ORF">TPHV1_110013</name>
</gene>
<evidence type="ECO:0000256" key="11">
    <source>
        <dbReference type="RuleBase" id="RU000639"/>
    </source>
</evidence>
<dbReference type="SUPFAM" id="SSF58014">
    <property type="entry name" value="Coiled-coil domain of nucleotide exchange factor GrpE"/>
    <property type="match status" value="1"/>
</dbReference>
<feature type="compositionally biased region" description="Basic and acidic residues" evidence="13">
    <location>
        <begin position="1"/>
        <end position="19"/>
    </location>
</feature>
<dbReference type="RefSeq" id="WP_024753338.1">
    <property type="nucleotide sequence ID" value="NZ_CDNC01000003.1"/>
</dbReference>
<dbReference type="SUPFAM" id="SSF51064">
    <property type="entry name" value="Head domain of nucleotide exchange factor GrpE"/>
    <property type="match status" value="1"/>
</dbReference>
<dbReference type="InterPro" id="IPR000740">
    <property type="entry name" value="GrpE"/>
</dbReference>
<keyword evidence="16" id="KW-1185">Reference proteome</keyword>
<feature type="region of interest" description="Disordered" evidence="13">
    <location>
        <begin position="201"/>
        <end position="220"/>
    </location>
</feature>
<sequence>MSKKEKKNEHTTKPAEARQPETAASAEAEKAAETSAEVPKTEANPLEAKVAELEAQNKELQNQYLRKAADFDNYRKRMIKEKQEAIDYANANLLNDILPILDNFDRAIEAGTKQSEGGSVAAFAEGVTMIRNEFSSMLESKYGLSYYPSLDCPFDPNLHEAVAMTPSKDVQEQKVGAELQKGYKLKDRILRHAKVMVFMPEEKEGAEAEKPAETTEKDTK</sequence>
<evidence type="ECO:0000256" key="6">
    <source>
        <dbReference type="ARBA" id="ARBA00023186"/>
    </source>
</evidence>
<dbReference type="InterPro" id="IPR013805">
    <property type="entry name" value="GrpE_CC"/>
</dbReference>
<keyword evidence="5 10" id="KW-0346">Stress response</keyword>
<organism evidence="14 16">
    <name type="scientific">Treponema phagedenis</name>
    <dbReference type="NCBI Taxonomy" id="162"/>
    <lineage>
        <taxon>Bacteria</taxon>
        <taxon>Pseudomonadati</taxon>
        <taxon>Spirochaetota</taxon>
        <taxon>Spirochaetia</taxon>
        <taxon>Spirochaetales</taxon>
        <taxon>Treponemataceae</taxon>
        <taxon>Treponema</taxon>
    </lineage>
</organism>
<protein>
    <recommendedName>
        <fullName evidence="8 10">Protein GrpE</fullName>
    </recommendedName>
    <alternativeName>
        <fullName evidence="9 10">HSP-70 cofactor</fullName>
    </alternativeName>
</protein>
<dbReference type="CDD" id="cd00446">
    <property type="entry name" value="GrpE"/>
    <property type="match status" value="1"/>
</dbReference>
<feature type="region of interest" description="Disordered" evidence="13">
    <location>
        <begin position="1"/>
        <end position="50"/>
    </location>
</feature>
<name>A0A0B7GTD2_TREPH</name>
<dbReference type="PROSITE" id="PS01071">
    <property type="entry name" value="GRPE"/>
    <property type="match status" value="1"/>
</dbReference>
<evidence type="ECO:0000256" key="12">
    <source>
        <dbReference type="RuleBase" id="RU004478"/>
    </source>
</evidence>
<dbReference type="Proteomes" id="UP000323594">
    <property type="component" value="Chromosome"/>
</dbReference>
<keyword evidence="4 10" id="KW-0963">Cytoplasm</keyword>
<evidence type="ECO:0000313" key="15">
    <source>
        <dbReference type="EMBL" id="QEJ97660.1"/>
    </source>
</evidence>
<evidence type="ECO:0000256" key="7">
    <source>
        <dbReference type="ARBA" id="ARBA00053401"/>
    </source>
</evidence>
<dbReference type="AlphaFoldDB" id="A0A0B7GTD2"/>
<dbReference type="FunFam" id="2.30.22.10:FF:000001">
    <property type="entry name" value="Protein GrpE"/>
    <property type="match status" value="1"/>
</dbReference>
<proteinExistence type="inferred from homology"/>
<reference evidence="15 17" key="3">
    <citation type="submission" date="2019-08" db="EMBL/GenBank/DDBJ databases">
        <authorList>
            <person name="Kuhnert P."/>
        </authorList>
    </citation>
    <scope>NUCLEOTIDE SEQUENCE [LARGE SCALE GENOMIC DNA]</scope>
    <source>
        <strain evidence="15 17">B36.5</strain>
    </source>
</reference>
<evidence type="ECO:0000256" key="2">
    <source>
        <dbReference type="ARBA" id="ARBA00009054"/>
    </source>
</evidence>
<evidence type="ECO:0000256" key="1">
    <source>
        <dbReference type="ARBA" id="ARBA00004496"/>
    </source>
</evidence>
<evidence type="ECO:0000256" key="8">
    <source>
        <dbReference type="ARBA" id="ARBA00072274"/>
    </source>
</evidence>
<reference evidence="14" key="2">
    <citation type="submission" date="2015-01" db="EMBL/GenBank/DDBJ databases">
        <authorList>
            <person name="Xiang T."/>
            <person name="Song Y."/>
            <person name="Huang L."/>
            <person name="Wang B."/>
            <person name="Wu P."/>
        </authorList>
    </citation>
    <scope>NUCLEOTIDE SEQUENCE [LARGE SCALE GENOMIC DNA]</scope>
    <source>
        <strain evidence="14">V1</strain>
    </source>
</reference>
<dbReference type="PANTHER" id="PTHR21237">
    <property type="entry name" value="GRPE PROTEIN"/>
    <property type="match status" value="1"/>
</dbReference>
<evidence type="ECO:0000256" key="10">
    <source>
        <dbReference type="HAMAP-Rule" id="MF_01151"/>
    </source>
</evidence>
<dbReference type="NCBIfam" id="NF010738">
    <property type="entry name" value="PRK14140.1"/>
    <property type="match status" value="1"/>
</dbReference>
<dbReference type="Pfam" id="PF01025">
    <property type="entry name" value="GrpE"/>
    <property type="match status" value="1"/>
</dbReference>
<dbReference type="EMBL" id="CDNC01000003">
    <property type="protein sequence ID" value="CEM60787.1"/>
    <property type="molecule type" value="Genomic_DNA"/>
</dbReference>
<dbReference type="EMBL" id="CP042817">
    <property type="protein sequence ID" value="QEJ97660.1"/>
    <property type="molecule type" value="Genomic_DNA"/>
</dbReference>
<dbReference type="GO" id="GO:0006457">
    <property type="term" value="P:protein folding"/>
    <property type="evidence" value="ECO:0007669"/>
    <property type="project" value="InterPro"/>
</dbReference>
<reference evidence="16" key="1">
    <citation type="submission" date="2015-01" db="EMBL/GenBank/DDBJ databases">
        <authorList>
            <person name="Manzoor Shahid"/>
            <person name="Zubair Saima"/>
        </authorList>
    </citation>
    <scope>NUCLEOTIDE SEQUENCE [LARGE SCALE GENOMIC DNA]</scope>
    <source>
        <strain evidence="16">V1</strain>
    </source>
</reference>
<evidence type="ECO:0000256" key="3">
    <source>
        <dbReference type="ARBA" id="ARBA00011738"/>
    </source>
</evidence>
<comment type="function">
    <text evidence="7 10 11">Participates actively in the response to hyperosmotic and heat shock by preventing the aggregation of stress-denatured proteins, in association with DnaK and GrpE. It is the nucleotide exchange factor for DnaK and may function as a thermosensor. Unfolded proteins bind initially to DnaJ; upon interaction with the DnaJ-bound protein, DnaK hydrolyzes its bound ATP, resulting in the formation of a stable complex. GrpE releases ADP from DnaK; ATP binding to DnaK triggers the release of the substrate protein, thus completing the reaction cycle. Several rounds of ATP-dependent interactions between DnaJ, DnaK and GrpE are required for fully efficient folding.</text>
</comment>
<evidence type="ECO:0000256" key="9">
    <source>
        <dbReference type="ARBA" id="ARBA00076414"/>
    </source>
</evidence>
<dbReference type="GO" id="GO:0005737">
    <property type="term" value="C:cytoplasm"/>
    <property type="evidence" value="ECO:0007669"/>
    <property type="project" value="UniProtKB-SubCell"/>
</dbReference>
<dbReference type="Gene3D" id="3.90.20.20">
    <property type="match status" value="1"/>
</dbReference>
<dbReference type="Gene3D" id="2.30.22.10">
    <property type="entry name" value="Head domain of nucleotide exchange factor GrpE"/>
    <property type="match status" value="1"/>
</dbReference>
<evidence type="ECO:0000313" key="16">
    <source>
        <dbReference type="Proteomes" id="UP000042527"/>
    </source>
</evidence>
<dbReference type="Proteomes" id="UP000042527">
    <property type="component" value="Unassembled WGS sequence"/>
</dbReference>
<dbReference type="GO" id="GO:0042803">
    <property type="term" value="F:protein homodimerization activity"/>
    <property type="evidence" value="ECO:0007669"/>
    <property type="project" value="InterPro"/>
</dbReference>
<comment type="subunit">
    <text evidence="3 10">Homodimer.</text>
</comment>
<dbReference type="OrthoDB" id="9812586at2"/>
<evidence type="ECO:0000256" key="13">
    <source>
        <dbReference type="SAM" id="MobiDB-lite"/>
    </source>
</evidence>
<evidence type="ECO:0000313" key="17">
    <source>
        <dbReference type="Proteomes" id="UP000323594"/>
    </source>
</evidence>
<dbReference type="PRINTS" id="PR00773">
    <property type="entry name" value="GRPEPROTEIN"/>
</dbReference>
<evidence type="ECO:0000256" key="4">
    <source>
        <dbReference type="ARBA" id="ARBA00022490"/>
    </source>
</evidence>
<comment type="subcellular location">
    <subcellularLocation>
        <location evidence="1 10">Cytoplasm</location>
    </subcellularLocation>
</comment>
<comment type="similarity">
    <text evidence="2 10 12">Belongs to the GrpE family.</text>
</comment>